<evidence type="ECO:0000313" key="8">
    <source>
        <dbReference type="EMBL" id="QQV75103.1"/>
    </source>
</evidence>
<dbReference type="NCBIfam" id="TIGR01414">
    <property type="entry name" value="autotrans_barl"/>
    <property type="match status" value="1"/>
</dbReference>
<keyword evidence="9" id="KW-1185">Reference proteome</keyword>
<evidence type="ECO:0000256" key="2">
    <source>
        <dbReference type="ARBA" id="ARBA00022452"/>
    </source>
</evidence>
<keyword evidence="3" id="KW-0812">Transmembrane</keyword>
<dbReference type="Pfam" id="PF03797">
    <property type="entry name" value="Autotransporter"/>
    <property type="match status" value="1"/>
</dbReference>
<accession>A0A9E6SQD7</accession>
<gene>
    <name evidence="8" type="ORF">H6P87_00648</name>
</gene>
<evidence type="ECO:0000259" key="7">
    <source>
        <dbReference type="PROSITE" id="PS51208"/>
    </source>
</evidence>
<evidence type="ECO:0000256" key="4">
    <source>
        <dbReference type="ARBA" id="ARBA00023136"/>
    </source>
</evidence>
<feature type="region of interest" description="Disordered" evidence="6">
    <location>
        <begin position="1438"/>
        <end position="1461"/>
    </location>
</feature>
<dbReference type="Gene3D" id="2.40.128.130">
    <property type="entry name" value="Autotransporter beta-domain"/>
    <property type="match status" value="1"/>
</dbReference>
<feature type="region of interest" description="Disordered" evidence="6">
    <location>
        <begin position="1301"/>
        <end position="1343"/>
    </location>
</feature>
<feature type="compositionally biased region" description="Gly residues" evidence="6">
    <location>
        <begin position="1304"/>
        <end position="1327"/>
    </location>
</feature>
<dbReference type="InterPro" id="IPR006315">
    <property type="entry name" value="OM_autotransptr_brl_dom"/>
</dbReference>
<name>A0A9E6SQD7_9RICK</name>
<keyword evidence="2" id="KW-1134">Transmembrane beta strand</keyword>
<evidence type="ECO:0000256" key="1">
    <source>
        <dbReference type="ARBA" id="ARBA00004442"/>
    </source>
</evidence>
<dbReference type="InterPro" id="IPR005546">
    <property type="entry name" value="Autotransporte_beta"/>
</dbReference>
<organism evidence="8 9">
    <name type="scientific">Rickettsia tillamookensis</name>
    <dbReference type="NCBI Taxonomy" id="2761623"/>
    <lineage>
        <taxon>Bacteria</taxon>
        <taxon>Pseudomonadati</taxon>
        <taxon>Pseudomonadota</taxon>
        <taxon>Alphaproteobacteria</taxon>
        <taxon>Rickettsiales</taxon>
        <taxon>Rickettsiaceae</taxon>
        <taxon>Rickettsieae</taxon>
        <taxon>Rickettsia</taxon>
        <taxon>spotted fever group</taxon>
    </lineage>
</organism>
<evidence type="ECO:0000313" key="9">
    <source>
        <dbReference type="Proteomes" id="UP000595296"/>
    </source>
</evidence>
<dbReference type="PROSITE" id="PS51208">
    <property type="entry name" value="AUTOTRANSPORTER"/>
    <property type="match status" value="1"/>
</dbReference>
<dbReference type="SUPFAM" id="SSF103515">
    <property type="entry name" value="Autotransporter"/>
    <property type="match status" value="1"/>
</dbReference>
<protein>
    <recommendedName>
        <fullName evidence="7">Autotransporter domain-containing protein</fullName>
    </recommendedName>
</protein>
<dbReference type="Proteomes" id="UP000595296">
    <property type="component" value="Chromosome"/>
</dbReference>
<reference evidence="8 9" key="1">
    <citation type="journal article" date="2021" name="Int. J. Syst. Evol. Microbiol.">
        <title>Characterization of a novel transitional group Rickettsia species (Rickettsia tillamookensis sp. nov.) from the western black-legged tick, Ixodes pacificus.</title>
        <authorList>
            <person name="Gauthier D.T."/>
            <person name="Karpathy S.E."/>
            <person name="Grizzard S.L."/>
            <person name="Batra D."/>
            <person name="Rowe L.A."/>
            <person name="Paddock C.D."/>
        </authorList>
    </citation>
    <scope>NUCLEOTIDE SEQUENCE [LARGE SCALE GENOMIC DNA]</scope>
    <source>
        <strain evidence="8 9">Tillamook 23</strain>
    </source>
</reference>
<keyword evidence="5" id="KW-0998">Cell outer membrane</keyword>
<sequence>MLNNGAKIIFEGPNSELDLVNTSNINDRQFTLYNNLNKSGNDEYGIVRIGATTKDLTIANNGGPYTIGQDNTHRLKEFIVDGAGNIVVDNTVFTKLLSMNSTGQVTFNQALDLGAGGNIAFGADGTLVVNGVTGSVTTSANNQGTLAIQSGNVTGTIGANGSSLKLVNIGANPVTFSDNVFAPVALNNNGSTLTLADGVTLTGVVTTTAGDGSGNLIFAGGGTVTGSVGANGAALEEVIFNGVDNIGGTANATTFTVANNAANATVKGLITGNINYDAAGTVTATKGLTGNIDFKGINGTFNLENGNVITGAVLSTGGIGGTLNFIGDGNVTGNIGTDAANSPANINIQGDNTKNVTIANDIFVGNINFTNGGVLQLGGNLTTPNIDFGANGGTLEFNGNNTYNLNAVIANGQNGILNVFTTLKSTEASIGTVKTINIGQVGTPQNFTVQVNNGNLALLSSPNSSINFGDADSQLTLTAPVDQTITFANSLKGIANGGGIVTLDGNGNNLTVSGNNGATLGSKGNELASLNILGKVTITNNLDVQNTQQLNIKNGAIFTDQSLTSAEIAKINIGEVAGSATYALDAINGDFDLNTGGMVFEHQDSALELKNSSNANDRTITLTAALDPGNDQFGIVELTTNTQKLTIDNGGNAAYTLGTVNHRLKQLTFSSTGNGAIALNVGINVENIALNVNANVLFNKNTTYTATGNINGNVDFQGNAGVINLNDGIKIDGIVTSTGNVNGTLNWGGAGEVTGLITNIAMLKAGAGDVALSAGGNYSITEIQGNGNNDLTFAANSNLTGGINTSGGQAVNLVFTNGGSVSGSVGSNAAVGDIMIQAGAVNFGSTVKSGNVIISNGATMQVNNNVTATDISGENANQGTLKLNNPAPINITGTVGNNNSLSTVEVANNDATVTGGLKVQNINFSNAAQAATLTLGAVAQVTNITTAGNNIHTLAVTDFDTGNGVIGAANNRLKAIELTGNGTVTVNTKNFFSGITSTNNGQGNVKLNIDGGIAYDLGSNLGSLASVQVSGNSTVKGDVYSKDINIDAGKTIDFDRGNNNTNPKNLAVPGAIVDLDVLPRSLSLFTYLTDIKSDNLNFADATATANFKDAVLIDAPIDNGGTLKFNENVWLKQEIKNAESIEIAANKFMLLEKNIKAGTLIADEANLVLLNNLEMNTNLNVRDVVLDVATYELKYTGNVIHNGLLTIITHFDTALQKGGHILVGNGANVDMSGLDNLIVKIKSRSDITKITSNTKHQVISLEAGATFTPAPQAKVTIDASGEQNRFVKWVSDPNGLVLLANTDNGGGESGNGGGGSGGGDNSGGGGAVPIFDPSPILDDTKNSPVASGIANQLVNNIKGFGNNTDAGKLFNDLGFMSPSRVSETLDRLGHRTNTNGINEGVGEFNGIEIEDLLTDIAINMDNLTSEGIGNRLEELGDENTLSGLNEPNSNQNRRRRTTTNQAAVAAGDEDNIGTGIWGIPFYGKATQKSKNGSSGYKSNTGGGIIGFDYNIDNSIVIGAAYTMADSKVRHKNDKNGDRTKAKSNIYSIYGLYNWLTNNFFVEAIGSYGRNKVKNYEKRLTSISDQTAIGKFTNTSYSGELIGGYNHLMSHLTTITPMLGIRYATFKNNSYKESGTNFQNLSIRKNSYNKFETILGLKGVTNYLVQDIMIKPELHGFINYNFKGKLPNIDARLDGIDGPLTTIRFKPAKITYNLGGGISTKYNMIEFGIRYNLSLAKKYMANQGSLKIKVNL</sequence>
<feature type="domain" description="Autotransporter" evidence="7">
    <location>
        <begin position="1469"/>
        <end position="1751"/>
    </location>
</feature>
<evidence type="ECO:0000256" key="3">
    <source>
        <dbReference type="ARBA" id="ARBA00022692"/>
    </source>
</evidence>
<dbReference type="InterPro" id="IPR036709">
    <property type="entry name" value="Autotransporte_beta_dom_sf"/>
</dbReference>
<evidence type="ECO:0000256" key="6">
    <source>
        <dbReference type="SAM" id="MobiDB-lite"/>
    </source>
</evidence>
<feature type="compositionally biased region" description="Polar residues" evidence="6">
    <location>
        <begin position="1439"/>
        <end position="1449"/>
    </location>
</feature>
<dbReference type="SMART" id="SM00869">
    <property type="entry name" value="Autotransporter"/>
    <property type="match status" value="1"/>
</dbReference>
<comment type="subcellular location">
    <subcellularLocation>
        <location evidence="1">Cell outer membrane</location>
    </subcellularLocation>
</comment>
<dbReference type="EMBL" id="CP060138">
    <property type="protein sequence ID" value="QQV75103.1"/>
    <property type="molecule type" value="Genomic_DNA"/>
</dbReference>
<keyword evidence="4" id="KW-0472">Membrane</keyword>
<evidence type="ECO:0000256" key="5">
    <source>
        <dbReference type="ARBA" id="ARBA00023237"/>
    </source>
</evidence>
<proteinExistence type="predicted"/>